<reference evidence="1 2" key="1">
    <citation type="submission" date="2018-03" db="EMBL/GenBank/DDBJ databases">
        <title>Genomic Encyclopedia of Archaeal and Bacterial Type Strains, Phase II (KMG-II): from individual species to whole genera.</title>
        <authorList>
            <person name="Goeker M."/>
        </authorList>
    </citation>
    <scope>NUCLEOTIDE SEQUENCE [LARGE SCALE GENOMIC DNA]</scope>
    <source>
        <strain evidence="1 2">DSM 45601</strain>
    </source>
</reference>
<dbReference type="AlphaFoldDB" id="A0A2T0PZV5"/>
<protein>
    <submittedName>
        <fullName evidence="1">Uncharacterized protein</fullName>
    </submittedName>
</protein>
<comment type="caution">
    <text evidence="1">The sequence shown here is derived from an EMBL/GenBank/DDBJ whole genome shotgun (WGS) entry which is preliminary data.</text>
</comment>
<dbReference type="RefSeq" id="WP_106248756.1">
    <property type="nucleotide sequence ID" value="NZ_PVZC01000006.1"/>
</dbReference>
<dbReference type="OrthoDB" id="3214648at2"/>
<keyword evidence="2" id="KW-1185">Reference proteome</keyword>
<sequence length="67" mass="7708">MAWSWRYEKLDGTPVNVDALPPEGFLAQGDAESWLGEHWRRLHEFGVEQVTLLDDTTAKYTMPLSED</sequence>
<gene>
    <name evidence="1" type="ORF">CLV72_106103</name>
</gene>
<dbReference type="EMBL" id="PVZC01000006">
    <property type="protein sequence ID" value="PRX97067.1"/>
    <property type="molecule type" value="Genomic_DNA"/>
</dbReference>
<name>A0A2T0PZV5_9ACTN</name>
<organism evidence="1 2">
    <name type="scientific">Allonocardiopsis opalescens</name>
    <dbReference type="NCBI Taxonomy" id="1144618"/>
    <lineage>
        <taxon>Bacteria</taxon>
        <taxon>Bacillati</taxon>
        <taxon>Actinomycetota</taxon>
        <taxon>Actinomycetes</taxon>
        <taxon>Streptosporangiales</taxon>
        <taxon>Allonocardiopsis</taxon>
    </lineage>
</organism>
<accession>A0A2T0PZV5</accession>
<dbReference type="Proteomes" id="UP000237846">
    <property type="component" value="Unassembled WGS sequence"/>
</dbReference>
<proteinExistence type="predicted"/>
<evidence type="ECO:0000313" key="1">
    <source>
        <dbReference type="EMBL" id="PRX97067.1"/>
    </source>
</evidence>
<evidence type="ECO:0000313" key="2">
    <source>
        <dbReference type="Proteomes" id="UP000237846"/>
    </source>
</evidence>